<evidence type="ECO:0000313" key="9">
    <source>
        <dbReference type="EMBL" id="GAB36041.1"/>
    </source>
</evidence>
<dbReference type="InterPro" id="IPR046373">
    <property type="entry name" value="Acyl-CoA_Oxase/DH_mid-dom_sf"/>
</dbReference>
<dbReference type="InterPro" id="IPR009100">
    <property type="entry name" value="AcylCoA_DH/oxidase_NM_dom_sf"/>
</dbReference>
<reference evidence="9" key="1">
    <citation type="submission" date="2012-02" db="EMBL/GenBank/DDBJ databases">
        <title>Whole genome shotgun sequence of Gordonia otitidis NBRC 100426.</title>
        <authorList>
            <person name="Yoshida I."/>
            <person name="Hosoyama A."/>
            <person name="Tsuchikane K."/>
            <person name="Katsumata H."/>
            <person name="Yamazaki S."/>
            <person name="Fujita N."/>
        </authorList>
    </citation>
    <scope>NUCLEOTIDE SEQUENCE [LARGE SCALE GENOMIC DNA]</scope>
    <source>
        <strain evidence="9">NBRC 100426</strain>
    </source>
</reference>
<dbReference type="InterPro" id="IPR009075">
    <property type="entry name" value="AcylCo_DH/oxidase_C"/>
</dbReference>
<dbReference type="InterPro" id="IPR013786">
    <property type="entry name" value="AcylCoA_DH/ox_N"/>
</dbReference>
<keyword evidence="3" id="KW-0285">Flavoprotein</keyword>
<dbReference type="InterPro" id="IPR036250">
    <property type="entry name" value="AcylCo_DH-like_C"/>
</dbReference>
<evidence type="ECO:0000256" key="1">
    <source>
        <dbReference type="ARBA" id="ARBA00001974"/>
    </source>
</evidence>
<dbReference type="SUPFAM" id="SSF47203">
    <property type="entry name" value="Acyl-CoA dehydrogenase C-terminal domain-like"/>
    <property type="match status" value="1"/>
</dbReference>
<evidence type="ECO:0000313" key="10">
    <source>
        <dbReference type="Proteomes" id="UP000005038"/>
    </source>
</evidence>
<feature type="region of interest" description="Disordered" evidence="6">
    <location>
        <begin position="1"/>
        <end position="20"/>
    </location>
</feature>
<comment type="similarity">
    <text evidence="2">Belongs to the acyl-CoA dehydrogenase family.</text>
</comment>
<proteinExistence type="inferred from homology"/>
<dbReference type="Pfam" id="PF00441">
    <property type="entry name" value="Acyl-CoA_dh_1"/>
    <property type="match status" value="1"/>
</dbReference>
<keyword evidence="5" id="KW-0560">Oxidoreductase</keyword>
<keyword evidence="4" id="KW-0274">FAD</keyword>
<dbReference type="SUPFAM" id="SSF56645">
    <property type="entry name" value="Acyl-CoA dehydrogenase NM domain-like"/>
    <property type="match status" value="1"/>
</dbReference>
<dbReference type="RefSeq" id="WP_007240225.1">
    <property type="nucleotide sequence ID" value="NZ_BAFB01000192.1"/>
</dbReference>
<evidence type="ECO:0000259" key="7">
    <source>
        <dbReference type="Pfam" id="PF00441"/>
    </source>
</evidence>
<dbReference type="Pfam" id="PF02771">
    <property type="entry name" value="Acyl-CoA_dh_N"/>
    <property type="match status" value="1"/>
</dbReference>
<dbReference type="OrthoDB" id="8677713at2"/>
<dbReference type="PANTHER" id="PTHR43884:SF20">
    <property type="entry name" value="ACYL-COA DEHYDROGENASE FADE28"/>
    <property type="match status" value="1"/>
</dbReference>
<keyword evidence="10" id="KW-1185">Reference proteome</keyword>
<evidence type="ECO:0000256" key="4">
    <source>
        <dbReference type="ARBA" id="ARBA00022827"/>
    </source>
</evidence>
<comment type="cofactor">
    <cofactor evidence="1">
        <name>FAD</name>
        <dbReference type="ChEBI" id="CHEBI:57692"/>
    </cofactor>
</comment>
<dbReference type="GO" id="GO:0003995">
    <property type="term" value="F:acyl-CoA dehydrogenase activity"/>
    <property type="evidence" value="ECO:0007669"/>
    <property type="project" value="TreeGrafter"/>
</dbReference>
<evidence type="ECO:0000256" key="6">
    <source>
        <dbReference type="SAM" id="MobiDB-lite"/>
    </source>
</evidence>
<sequence length="372" mass="38478">MSATTHLPDATISPSAVSPEDREALRGSVADLLTKRSGSVEVRAAMGAPGRIDNKLWRTLCDEIGVAALAVPEEFGGAGASFVETATVLEELGAALSPVPVFSTALATGALLLSGDADACARFLPDIASGTRNAALCWAGASGWRTPGVASESGLLTGTAHFVIDGESADQFVVLAGTPSGITLHVVDAHTDGVEVTALPTVDPTRPLARVTFDDTAATAVTADGNLVARLRTLAFALLAAEQVGGADRALKLAVEHASSRTQFGRIIGSFQALKHRMADMYTLVESSRSLARAAVDAVVSGDPEAAELAASAHVYCSEAFATVAGESIQIHGGIGITWEHDIQLYFKRAHGSAQLFGQPHELVAEMVESVR</sequence>
<comment type="caution">
    <text evidence="9">The sequence shown here is derived from an EMBL/GenBank/DDBJ whole genome shotgun (WGS) entry which is preliminary data.</text>
</comment>
<dbReference type="STRING" id="1108044.GOOTI_192_00290"/>
<protein>
    <submittedName>
        <fullName evidence="9">Acyl-CoA dehydrogenase</fullName>
    </submittedName>
</protein>
<organism evidence="9 10">
    <name type="scientific">Gordonia otitidis (strain DSM 44809 / CCUG 52243 / JCM 12355 / NBRC 100426 / IFM 10032)</name>
    <dbReference type="NCBI Taxonomy" id="1108044"/>
    <lineage>
        <taxon>Bacteria</taxon>
        <taxon>Bacillati</taxon>
        <taxon>Actinomycetota</taxon>
        <taxon>Actinomycetes</taxon>
        <taxon>Mycobacteriales</taxon>
        <taxon>Gordoniaceae</taxon>
        <taxon>Gordonia</taxon>
    </lineage>
</organism>
<dbReference type="GO" id="GO:0050660">
    <property type="term" value="F:flavin adenine dinucleotide binding"/>
    <property type="evidence" value="ECO:0007669"/>
    <property type="project" value="InterPro"/>
</dbReference>
<name>H5TRD3_GORO1</name>
<evidence type="ECO:0000259" key="8">
    <source>
        <dbReference type="Pfam" id="PF02771"/>
    </source>
</evidence>
<evidence type="ECO:0000256" key="5">
    <source>
        <dbReference type="ARBA" id="ARBA00023002"/>
    </source>
</evidence>
<feature type="domain" description="Acyl-CoA dehydrogenase/oxidase N-terminal" evidence="8">
    <location>
        <begin position="20"/>
        <end position="130"/>
    </location>
</feature>
<feature type="domain" description="Acyl-CoA dehydrogenase/oxidase C-terminal" evidence="7">
    <location>
        <begin position="238"/>
        <end position="352"/>
    </location>
</feature>
<dbReference type="PANTHER" id="PTHR43884">
    <property type="entry name" value="ACYL-COA DEHYDROGENASE"/>
    <property type="match status" value="1"/>
</dbReference>
<gene>
    <name evidence="9" type="ORF">GOOTI_192_00290</name>
</gene>
<dbReference type="Proteomes" id="UP000005038">
    <property type="component" value="Unassembled WGS sequence"/>
</dbReference>
<evidence type="ECO:0000256" key="3">
    <source>
        <dbReference type="ARBA" id="ARBA00022630"/>
    </source>
</evidence>
<dbReference type="AlphaFoldDB" id="H5TRD3"/>
<evidence type="ECO:0000256" key="2">
    <source>
        <dbReference type="ARBA" id="ARBA00009347"/>
    </source>
</evidence>
<dbReference type="InterPro" id="IPR037069">
    <property type="entry name" value="AcylCoA_DH/ox_N_sf"/>
</dbReference>
<dbReference type="CDD" id="cd00567">
    <property type="entry name" value="ACAD"/>
    <property type="match status" value="1"/>
</dbReference>
<dbReference type="EMBL" id="BAFB01000192">
    <property type="protein sequence ID" value="GAB36041.1"/>
    <property type="molecule type" value="Genomic_DNA"/>
</dbReference>
<accession>H5TRD3</accession>
<dbReference type="Gene3D" id="1.10.540.10">
    <property type="entry name" value="Acyl-CoA dehydrogenase/oxidase, N-terminal domain"/>
    <property type="match status" value="1"/>
</dbReference>
<dbReference type="Gene3D" id="2.40.110.10">
    <property type="entry name" value="Butyryl-CoA Dehydrogenase, subunit A, domain 2"/>
    <property type="match status" value="1"/>
</dbReference>
<dbReference type="Gene3D" id="1.20.140.10">
    <property type="entry name" value="Butyryl-CoA Dehydrogenase, subunit A, domain 3"/>
    <property type="match status" value="1"/>
</dbReference>